<dbReference type="InterPro" id="IPR051045">
    <property type="entry name" value="TonB-dependent_transducer"/>
</dbReference>
<comment type="subcellular location">
    <subcellularLocation>
        <location evidence="1">Cell inner membrane</location>
        <topology evidence="1">Single-pass membrane protein</topology>
        <orientation evidence="1">Periplasmic side</orientation>
    </subcellularLocation>
</comment>
<dbReference type="PROSITE" id="PS52015">
    <property type="entry name" value="TONB_CTD"/>
    <property type="match status" value="1"/>
</dbReference>
<evidence type="ECO:0000256" key="5">
    <source>
        <dbReference type="ARBA" id="ARBA00022519"/>
    </source>
</evidence>
<keyword evidence="8 11" id="KW-1133">Transmembrane helix</keyword>
<evidence type="ECO:0000313" key="13">
    <source>
        <dbReference type="EMBL" id="CAD7287707.1"/>
    </source>
</evidence>
<accession>A0ABM8Q4K0</accession>
<sequence length="262" mass="29137">MEKQNFAGNVISFIISFIFHAVILGFVFGVFTKNKPDTLMAQEPTHTKTMAINLNQISQKQSSESMQATQQSTVKEIKSDEILTQVEQKKIQAPKPIKKPVEKIKSQQNPKKVVKIPTQEPEKIEQNKQSQEDVPKTTVAASSASTAQNQNIQSGGTIQSGKSEAENQASARTILGEIYAAILKHKTYPKRAIKAKSQGKVYVEFKAISQSSFEYLRVVKSSGSEFLDRHAEIILNKAVKDFPVEAIGKQFKVAINFNLKDI</sequence>
<comment type="caution">
    <text evidence="13">The sequence shown here is derived from an EMBL/GenBank/DDBJ whole genome shotgun (WGS) entry which is preliminary data.</text>
</comment>
<evidence type="ECO:0000256" key="3">
    <source>
        <dbReference type="ARBA" id="ARBA00022448"/>
    </source>
</evidence>
<feature type="transmembrane region" description="Helical" evidence="11">
    <location>
        <begin position="6"/>
        <end position="31"/>
    </location>
</feature>
<dbReference type="Pfam" id="PF03544">
    <property type="entry name" value="TonB_C"/>
    <property type="match status" value="1"/>
</dbReference>
<evidence type="ECO:0000256" key="11">
    <source>
        <dbReference type="SAM" id="Phobius"/>
    </source>
</evidence>
<feature type="domain" description="TonB C-terminal" evidence="12">
    <location>
        <begin position="173"/>
        <end position="262"/>
    </location>
</feature>
<evidence type="ECO:0000256" key="10">
    <source>
        <dbReference type="SAM" id="MobiDB-lite"/>
    </source>
</evidence>
<protein>
    <recommendedName>
        <fullName evidence="12">TonB C-terminal domain-containing protein</fullName>
    </recommendedName>
</protein>
<evidence type="ECO:0000259" key="12">
    <source>
        <dbReference type="PROSITE" id="PS52015"/>
    </source>
</evidence>
<keyword evidence="14" id="KW-1185">Reference proteome</keyword>
<evidence type="ECO:0000256" key="2">
    <source>
        <dbReference type="ARBA" id="ARBA00006555"/>
    </source>
</evidence>
<dbReference type="Proteomes" id="UP000789803">
    <property type="component" value="Unassembled WGS sequence"/>
</dbReference>
<gene>
    <name evidence="13" type="ORF">LMG7974_00587</name>
</gene>
<dbReference type="InterPro" id="IPR006260">
    <property type="entry name" value="TonB/TolA_C"/>
</dbReference>
<dbReference type="PANTHER" id="PTHR33446:SF2">
    <property type="entry name" value="PROTEIN TONB"/>
    <property type="match status" value="1"/>
</dbReference>
<dbReference type="EMBL" id="CAJHOF010000004">
    <property type="protein sequence ID" value="CAD7287707.1"/>
    <property type="molecule type" value="Genomic_DNA"/>
</dbReference>
<keyword evidence="9 11" id="KW-0472">Membrane</keyword>
<evidence type="ECO:0000256" key="9">
    <source>
        <dbReference type="ARBA" id="ARBA00023136"/>
    </source>
</evidence>
<feature type="compositionally biased region" description="Low complexity" evidence="10">
    <location>
        <begin position="137"/>
        <end position="147"/>
    </location>
</feature>
<evidence type="ECO:0000313" key="14">
    <source>
        <dbReference type="Proteomes" id="UP000789803"/>
    </source>
</evidence>
<evidence type="ECO:0000256" key="7">
    <source>
        <dbReference type="ARBA" id="ARBA00022927"/>
    </source>
</evidence>
<dbReference type="RefSeq" id="WP_229932407.1">
    <property type="nucleotide sequence ID" value="NZ_CAJHOF010000004.1"/>
</dbReference>
<keyword evidence="6 11" id="KW-0812">Transmembrane</keyword>
<keyword evidence="3" id="KW-0813">Transport</keyword>
<evidence type="ECO:0000256" key="8">
    <source>
        <dbReference type="ARBA" id="ARBA00022989"/>
    </source>
</evidence>
<evidence type="ECO:0000256" key="4">
    <source>
        <dbReference type="ARBA" id="ARBA00022475"/>
    </source>
</evidence>
<feature type="compositionally biased region" description="Polar residues" evidence="10">
    <location>
        <begin position="148"/>
        <end position="165"/>
    </location>
</feature>
<feature type="region of interest" description="Disordered" evidence="10">
    <location>
        <begin position="97"/>
        <end position="165"/>
    </location>
</feature>
<keyword evidence="4" id="KW-1003">Cell membrane</keyword>
<proteinExistence type="inferred from homology"/>
<reference evidence="13 14" key="1">
    <citation type="submission" date="2020-11" db="EMBL/GenBank/DDBJ databases">
        <authorList>
            <person name="Peeters C."/>
        </authorList>
    </citation>
    <scope>NUCLEOTIDE SEQUENCE [LARGE SCALE GENOMIC DNA]</scope>
    <source>
        <strain evidence="13 14">LMG 7974</strain>
    </source>
</reference>
<dbReference type="InterPro" id="IPR037682">
    <property type="entry name" value="TonB_C"/>
</dbReference>
<feature type="compositionally biased region" description="Basic and acidic residues" evidence="10">
    <location>
        <begin position="120"/>
        <end position="135"/>
    </location>
</feature>
<evidence type="ECO:0000256" key="6">
    <source>
        <dbReference type="ARBA" id="ARBA00022692"/>
    </source>
</evidence>
<dbReference type="PANTHER" id="PTHR33446">
    <property type="entry name" value="PROTEIN TONB-RELATED"/>
    <property type="match status" value="1"/>
</dbReference>
<evidence type="ECO:0000256" key="1">
    <source>
        <dbReference type="ARBA" id="ARBA00004383"/>
    </source>
</evidence>
<dbReference type="SUPFAM" id="SSF74653">
    <property type="entry name" value="TolA/TonB C-terminal domain"/>
    <property type="match status" value="1"/>
</dbReference>
<dbReference type="Gene3D" id="3.30.1150.10">
    <property type="match status" value="1"/>
</dbReference>
<keyword evidence="7" id="KW-0653">Protein transport</keyword>
<dbReference type="NCBIfam" id="TIGR01352">
    <property type="entry name" value="tonB_Cterm"/>
    <property type="match status" value="1"/>
</dbReference>
<comment type="similarity">
    <text evidence="2">Belongs to the TonB family.</text>
</comment>
<keyword evidence="5" id="KW-0997">Cell inner membrane</keyword>
<name>A0ABM8Q4K0_9BACT</name>
<organism evidence="13 14">
    <name type="scientific">Campylobacter majalis</name>
    <dbReference type="NCBI Taxonomy" id="2790656"/>
    <lineage>
        <taxon>Bacteria</taxon>
        <taxon>Pseudomonadati</taxon>
        <taxon>Campylobacterota</taxon>
        <taxon>Epsilonproteobacteria</taxon>
        <taxon>Campylobacterales</taxon>
        <taxon>Campylobacteraceae</taxon>
        <taxon>Campylobacter</taxon>
    </lineage>
</organism>